<protein>
    <submittedName>
        <fullName evidence="3">Membrane-spanning 4-domains subfamily A member 4D-like</fullName>
    </submittedName>
</protein>
<keyword evidence="2" id="KW-1133">Transmembrane helix</keyword>
<evidence type="ECO:0000256" key="1">
    <source>
        <dbReference type="SAM" id="MobiDB-lite"/>
    </source>
</evidence>
<evidence type="ECO:0000313" key="3">
    <source>
        <dbReference type="Ensembl" id="ENSKMAP00000013946.1"/>
    </source>
</evidence>
<feature type="transmembrane region" description="Helical" evidence="2">
    <location>
        <begin position="102"/>
        <end position="128"/>
    </location>
</feature>
<feature type="transmembrane region" description="Helical" evidence="2">
    <location>
        <begin position="41"/>
        <end position="60"/>
    </location>
</feature>
<evidence type="ECO:0000256" key="2">
    <source>
        <dbReference type="SAM" id="Phobius"/>
    </source>
</evidence>
<name>A0A3Q3ACJ6_KRYMA</name>
<reference evidence="3" key="2">
    <citation type="submission" date="2025-09" db="UniProtKB">
        <authorList>
            <consortium name="Ensembl"/>
        </authorList>
    </citation>
    <scope>IDENTIFICATION</scope>
</reference>
<keyword evidence="2" id="KW-0812">Transmembrane</keyword>
<keyword evidence="4" id="KW-1185">Reference proteome</keyword>
<dbReference type="AlphaFoldDB" id="A0A3Q3ACJ6"/>
<dbReference type="Proteomes" id="UP000264800">
    <property type="component" value="Unplaced"/>
</dbReference>
<feature type="transmembrane region" description="Helical" evidence="2">
    <location>
        <begin position="148"/>
        <end position="172"/>
    </location>
</feature>
<dbReference type="GeneID" id="108242411"/>
<proteinExistence type="predicted"/>
<dbReference type="KEGG" id="kmr:108242411"/>
<feature type="transmembrane region" description="Helical" evidence="2">
    <location>
        <begin position="72"/>
        <end position="90"/>
    </location>
</feature>
<dbReference type="OMA" id="MFGCAEV"/>
<accession>A0A3Q3ACJ6</accession>
<dbReference type="GeneTree" id="ENSGT00510000052164"/>
<dbReference type="Ensembl" id="ENSKMAT00000014155.1">
    <property type="protein sequence ID" value="ENSKMAP00000013946.1"/>
    <property type="gene ID" value="ENSKMAG00000010474.1"/>
</dbReference>
<evidence type="ECO:0000313" key="4">
    <source>
        <dbReference type="Proteomes" id="UP000264800"/>
    </source>
</evidence>
<sequence>MEGTESVTRQRAAGRDGNQQTENTLMSGKPLHRFVKNEPRCLGIVILIFGYAELFMGFVLPEDYMYNSRRLYIPFWQGALFLTCGILSIYTELHPSKKLVTVCVSMYSVSLVGILVSFGHRITFFGRYGPMRYYRDSSPETEVLCLEIILFISSVCVFGLLIFLIVSARFALKSTHTQVIVQYIPQLPQNEMSH</sequence>
<keyword evidence="2" id="KW-0472">Membrane</keyword>
<feature type="region of interest" description="Disordered" evidence="1">
    <location>
        <begin position="1"/>
        <end position="24"/>
    </location>
</feature>
<dbReference type="RefSeq" id="XP_017282705.1">
    <property type="nucleotide sequence ID" value="XM_017427216.3"/>
</dbReference>
<organism evidence="3 4">
    <name type="scientific">Kryptolebias marmoratus</name>
    <name type="common">Mangrove killifish</name>
    <name type="synonym">Rivulus marmoratus</name>
    <dbReference type="NCBI Taxonomy" id="37003"/>
    <lineage>
        <taxon>Eukaryota</taxon>
        <taxon>Metazoa</taxon>
        <taxon>Chordata</taxon>
        <taxon>Craniata</taxon>
        <taxon>Vertebrata</taxon>
        <taxon>Euteleostomi</taxon>
        <taxon>Actinopterygii</taxon>
        <taxon>Neopterygii</taxon>
        <taxon>Teleostei</taxon>
        <taxon>Neoteleostei</taxon>
        <taxon>Acanthomorphata</taxon>
        <taxon>Ovalentaria</taxon>
        <taxon>Atherinomorphae</taxon>
        <taxon>Cyprinodontiformes</taxon>
        <taxon>Rivulidae</taxon>
        <taxon>Kryptolebias</taxon>
    </lineage>
</organism>
<reference evidence="3" key="1">
    <citation type="submission" date="2025-08" db="UniProtKB">
        <authorList>
            <consortium name="Ensembl"/>
        </authorList>
    </citation>
    <scope>IDENTIFICATION</scope>
</reference>
<dbReference type="OrthoDB" id="10071849at2759"/>